<dbReference type="PANTHER" id="PTHR35006:SF3">
    <property type="entry name" value="GLYOXALASE FAMILY PROTEIN (AFU_ORTHOLOGUE AFUA_3G06020)"/>
    <property type="match status" value="1"/>
</dbReference>
<feature type="region of interest" description="Disordered" evidence="1">
    <location>
        <begin position="684"/>
        <end position="708"/>
    </location>
</feature>
<dbReference type="AlphaFoldDB" id="A0AAN6LXP2"/>
<feature type="compositionally biased region" description="Acidic residues" evidence="1">
    <location>
        <begin position="534"/>
        <end position="550"/>
    </location>
</feature>
<feature type="region of interest" description="Disordered" evidence="1">
    <location>
        <begin position="342"/>
        <end position="371"/>
    </location>
</feature>
<proteinExistence type="predicted"/>
<feature type="region of interest" description="Disordered" evidence="1">
    <location>
        <begin position="404"/>
        <end position="670"/>
    </location>
</feature>
<keyword evidence="4" id="KW-1185">Reference proteome</keyword>
<dbReference type="EMBL" id="WVTA01000009">
    <property type="protein sequence ID" value="KAK3207599.1"/>
    <property type="molecule type" value="Genomic_DNA"/>
</dbReference>
<evidence type="ECO:0000313" key="4">
    <source>
        <dbReference type="Proteomes" id="UP001280581"/>
    </source>
</evidence>
<evidence type="ECO:0000256" key="1">
    <source>
        <dbReference type="SAM" id="MobiDB-lite"/>
    </source>
</evidence>
<feature type="compositionally biased region" description="Low complexity" evidence="1">
    <location>
        <begin position="355"/>
        <end position="371"/>
    </location>
</feature>
<feature type="region of interest" description="Disordered" evidence="1">
    <location>
        <begin position="158"/>
        <end position="194"/>
    </location>
</feature>
<feature type="compositionally biased region" description="Polar residues" evidence="1">
    <location>
        <begin position="433"/>
        <end position="445"/>
    </location>
</feature>
<dbReference type="Proteomes" id="UP001280581">
    <property type="component" value="Unassembled WGS sequence"/>
</dbReference>
<protein>
    <recommendedName>
        <fullName evidence="2">VOC domain-containing protein</fullName>
    </recommendedName>
</protein>
<name>A0AAN6LXP2_9PLEO</name>
<dbReference type="SUPFAM" id="SSF54593">
    <property type="entry name" value="Glyoxalase/Bleomycin resistance protein/Dihydroxybiphenyl dioxygenase"/>
    <property type="match status" value="1"/>
</dbReference>
<feature type="compositionally biased region" description="Low complexity" evidence="1">
    <location>
        <begin position="556"/>
        <end position="566"/>
    </location>
</feature>
<feature type="domain" description="VOC" evidence="2">
    <location>
        <begin position="2"/>
        <end position="119"/>
    </location>
</feature>
<feature type="compositionally biased region" description="Polar residues" evidence="1">
    <location>
        <begin position="158"/>
        <end position="168"/>
    </location>
</feature>
<feature type="compositionally biased region" description="Basic residues" evidence="1">
    <location>
        <begin position="567"/>
        <end position="577"/>
    </location>
</feature>
<dbReference type="InterPro" id="IPR037523">
    <property type="entry name" value="VOC_core"/>
</dbReference>
<organism evidence="3 4">
    <name type="scientific">Pseudopithomyces chartarum</name>
    <dbReference type="NCBI Taxonomy" id="1892770"/>
    <lineage>
        <taxon>Eukaryota</taxon>
        <taxon>Fungi</taxon>
        <taxon>Dikarya</taxon>
        <taxon>Ascomycota</taxon>
        <taxon>Pezizomycotina</taxon>
        <taxon>Dothideomycetes</taxon>
        <taxon>Pleosporomycetidae</taxon>
        <taxon>Pleosporales</taxon>
        <taxon>Massarineae</taxon>
        <taxon>Didymosphaeriaceae</taxon>
        <taxon>Pseudopithomyces</taxon>
    </lineage>
</organism>
<feature type="compositionally biased region" description="Basic and acidic residues" evidence="1">
    <location>
        <begin position="578"/>
        <end position="589"/>
    </location>
</feature>
<feature type="compositionally biased region" description="Basic residues" evidence="1">
    <location>
        <begin position="466"/>
        <end position="491"/>
    </location>
</feature>
<sequence length="724" mass="77142">MPVSHIGLTVSHLPTSCSFFLSALQSLGYRYMGQQGNQIALGIHDADFFLCQETPGVKAGAAHIAFTAQSRTAVRDFYAAALTAGGRSNGAPACRSDEDGHFNAAIIDLDGNSIEVVYKNGPDYMDDGTVVTHSRVITWRRTVTESWYDGRSVVSRGSNQSLSKQASAPPTPTVVSKAPSTAPKAPSVARSVSEPVAVPQVPAASESSNNGSRVAQHIVGTLLGAAAGAAVAYAFVASERDSAKKEAEFNAFKAAKAAVNSVAQFAQGSPQPKPPVQDPQPVYETQQPVHRNNDIDTASQYHASQPHTVRAIEAAPSWHGPLYTKAPSVISVSRQLEYAPAQSVAPSRSPQSEYVPAASVAPSRVSSRGSSPKAIEYLPAASVAPSKAPSRAAELRAIEYAPAASVAPSTRSMHRSNTSPELATSERARSMVSKGQSPAPSTFISTFVPDELARRNTDDGSVVSHRSSKSRKSHHSSKHHGSGRSRAHSRSPVRAPSEAPSKAPSKVGSVIGSLLGRNSDNRSVISNPFGDKYEVDDEEYSSAASEEDDSYTIAPSDSISQVSSSPSRRRHRRHHRSSSKERSKDDDGKSTASRHSKHSSSSSKHTSKSHRSKSSSLHSSQYHTAEEDMSEASTVRPRAAHNSSSSSASSSHHKSSSGKSRSSRKDSATEYDEMFEKVQYGSGDVPIRGITKSMVDGGEEEGKEGRSKSLVGWRMAQRLRAFEK</sequence>
<dbReference type="CDD" id="cd07262">
    <property type="entry name" value="VOC_like"/>
    <property type="match status" value="1"/>
</dbReference>
<dbReference type="InterPro" id="IPR029068">
    <property type="entry name" value="Glyas_Bleomycin-R_OHBP_Dase"/>
</dbReference>
<feature type="compositionally biased region" description="Polar residues" evidence="1">
    <location>
        <begin position="407"/>
        <end position="422"/>
    </location>
</feature>
<feature type="compositionally biased region" description="Polar residues" evidence="1">
    <location>
        <begin position="516"/>
        <end position="526"/>
    </location>
</feature>
<comment type="caution">
    <text evidence="3">The sequence shown here is derived from an EMBL/GenBank/DDBJ whole genome shotgun (WGS) entry which is preliminary data.</text>
</comment>
<dbReference type="PROSITE" id="PS51819">
    <property type="entry name" value="VOC"/>
    <property type="match status" value="1"/>
</dbReference>
<accession>A0AAN6LXP2</accession>
<gene>
    <name evidence="3" type="ORF">GRF29_103g1503642</name>
</gene>
<dbReference type="Gene3D" id="3.10.180.10">
    <property type="entry name" value="2,3-Dihydroxybiphenyl 1,2-Dioxygenase, domain 1"/>
    <property type="match status" value="1"/>
</dbReference>
<evidence type="ECO:0000259" key="2">
    <source>
        <dbReference type="PROSITE" id="PS51819"/>
    </source>
</evidence>
<reference evidence="3 4" key="1">
    <citation type="submission" date="2021-02" db="EMBL/GenBank/DDBJ databases">
        <title>Genome assembly of Pseudopithomyces chartarum.</title>
        <authorList>
            <person name="Jauregui R."/>
            <person name="Singh J."/>
            <person name="Voisey C."/>
        </authorList>
    </citation>
    <scope>NUCLEOTIDE SEQUENCE [LARGE SCALE GENOMIC DNA]</scope>
    <source>
        <strain evidence="3 4">AGR01</strain>
    </source>
</reference>
<feature type="compositionally biased region" description="Low complexity" evidence="1">
    <location>
        <begin position="640"/>
        <end position="650"/>
    </location>
</feature>
<dbReference type="PANTHER" id="PTHR35006">
    <property type="entry name" value="GLYOXALASE FAMILY PROTEIN (AFU_ORTHOLOGUE AFUA_5G14830)"/>
    <property type="match status" value="1"/>
</dbReference>
<evidence type="ECO:0000313" key="3">
    <source>
        <dbReference type="EMBL" id="KAK3207599.1"/>
    </source>
</evidence>